<comment type="caution">
    <text evidence="1">The sequence shown here is derived from an EMBL/GenBank/DDBJ whole genome shotgun (WGS) entry which is preliminary data.</text>
</comment>
<accession>A0A5C7BV18</accession>
<dbReference type="AlphaFoldDB" id="A0A5C7BV18"/>
<dbReference type="Proteomes" id="UP000321126">
    <property type="component" value="Unassembled WGS sequence"/>
</dbReference>
<dbReference type="RefSeq" id="WP_147882499.1">
    <property type="nucleotide sequence ID" value="NZ_VOUQ01000015.1"/>
</dbReference>
<sequence length="183" mass="19631">MKKHPLITTGALALCTLLSGCSHRTVTLQGSAPSDTRVQLWQIDALPSAPLHIGNATLTPVQLQQGVLVDNPDATLKALAGAHKATLLDDSQTAWGRTVTEQRSGPDHLLREDLYISRQHTPQDTLTYSFHAATTEAPEDTVAFWRSLHPEHAIAYTPGKTLMVAGRAAPDNASAVVAFITPN</sequence>
<evidence type="ECO:0008006" key="3">
    <source>
        <dbReference type="Google" id="ProtNLM"/>
    </source>
</evidence>
<gene>
    <name evidence="1" type="ORF">FOT62_21365</name>
</gene>
<dbReference type="PROSITE" id="PS51257">
    <property type="entry name" value="PROKAR_LIPOPROTEIN"/>
    <property type="match status" value="1"/>
</dbReference>
<dbReference type="EMBL" id="VOUQ01000015">
    <property type="protein sequence ID" value="TXE28321.1"/>
    <property type="molecule type" value="Genomic_DNA"/>
</dbReference>
<evidence type="ECO:0000313" key="2">
    <source>
        <dbReference type="Proteomes" id="UP000321126"/>
    </source>
</evidence>
<proteinExistence type="predicted"/>
<name>A0A5C7BV18_SERMA</name>
<organism evidence="1 2">
    <name type="scientific">Serratia marcescens</name>
    <dbReference type="NCBI Taxonomy" id="615"/>
    <lineage>
        <taxon>Bacteria</taxon>
        <taxon>Pseudomonadati</taxon>
        <taxon>Pseudomonadota</taxon>
        <taxon>Gammaproteobacteria</taxon>
        <taxon>Enterobacterales</taxon>
        <taxon>Yersiniaceae</taxon>
        <taxon>Serratia</taxon>
    </lineage>
</organism>
<evidence type="ECO:0000313" key="1">
    <source>
        <dbReference type="EMBL" id="TXE28321.1"/>
    </source>
</evidence>
<reference evidence="1 2" key="1">
    <citation type="submission" date="2019-07" db="EMBL/GenBank/DDBJ databases">
        <title>Serratia strains were isolated from fresh produce.</title>
        <authorList>
            <person name="Cho G.-S."/>
            <person name="Stein M."/>
            <person name="Lee W."/>
            <person name="Suh S.H."/>
            <person name="Franz C.M.A.P."/>
        </authorList>
    </citation>
    <scope>NUCLEOTIDE SEQUENCE [LARGE SCALE GENOMIC DNA]</scope>
    <source>
        <strain evidence="1 2">S16</strain>
    </source>
</reference>
<protein>
    <recommendedName>
        <fullName evidence="3">Lipoprotein</fullName>
    </recommendedName>
</protein>